<evidence type="ECO:0000313" key="2">
    <source>
        <dbReference type="EnsemblPlants" id="OPUNC11G01710.1"/>
    </source>
</evidence>
<feature type="compositionally biased region" description="Polar residues" evidence="1">
    <location>
        <begin position="436"/>
        <end position="446"/>
    </location>
</feature>
<sequence>MASASAAAAAARILRRSNHTPTNQTSEMFTAGAGAGALSRRSRQHTLQPGPGLHPSPDCTAPLLNNNNKPQIQPGPQSAMLEVYYTILGRSLSDDLPGLEQTQHMVVEVYKKQPQCPRRPPAFGCCGRWKSMAFRPSNGFGLHTRGYHIWTNMEQGPPPTNQLSFCNQYDFMLAGWVHPQLYFEIHNMVYKMDKKRLLHQEDWRYYLPTDPAKKFLKPLLTLAGHNNQRGYSIAPSLTLDNLRVSLVSGTCVFIEPRFCYIGEMVGTERIDRATSYFAVREIFEELIRTTETDDVLTNMCPSFNHMFSLIEHLRTVPAEKALLYEKVIIDHPCMMSSQGSVILMRDADMILRRQYKYAPKTSKIRRLIKSILISLPYLGPNDDQESSIDEMAVFPNHQELWTDIAKNHPLLRCWHQFKQQQRQQHELARQEKGENDSASSIQNNGAEQEKKLDREQIGSGLVGLCRDGVNHLYDPHVKKMLKKLNDGRKFKIFWPLKIEEVIDVMEINLPGYKPKLVEGLLSYLDWAFSRRRYCWPRDDRCDSLIFPVPISKGTQAKLLKLGREDIIIKFLIKYDEMHHAGGFKVPEGIPAKLLKLGCTTREVSKYLKKAFQPSF</sequence>
<dbReference type="HOGENOM" id="CLU_040368_0_0_1"/>
<dbReference type="Proteomes" id="UP000026962">
    <property type="component" value="Chromosome 11"/>
</dbReference>
<name>A0A0E0MC17_ORYPU</name>
<reference evidence="2" key="1">
    <citation type="submission" date="2015-04" db="UniProtKB">
        <authorList>
            <consortium name="EnsemblPlants"/>
        </authorList>
    </citation>
    <scope>IDENTIFICATION</scope>
</reference>
<protein>
    <submittedName>
        <fullName evidence="2">Uncharacterized protein</fullName>
    </submittedName>
</protein>
<evidence type="ECO:0000313" key="3">
    <source>
        <dbReference type="Proteomes" id="UP000026962"/>
    </source>
</evidence>
<evidence type="ECO:0000256" key="1">
    <source>
        <dbReference type="SAM" id="MobiDB-lite"/>
    </source>
</evidence>
<dbReference type="EnsemblPlants" id="OPUNC11G01710.1">
    <property type="protein sequence ID" value="OPUNC11G01710.1"/>
    <property type="gene ID" value="OPUNC11G01710"/>
</dbReference>
<proteinExistence type="predicted"/>
<accession>A0A0E0MC17</accession>
<reference evidence="2" key="2">
    <citation type="submission" date="2018-05" db="EMBL/GenBank/DDBJ databases">
        <title>OpunRS2 (Oryza punctata Reference Sequence Version 2).</title>
        <authorList>
            <person name="Zhang J."/>
            <person name="Kudrna D."/>
            <person name="Lee S."/>
            <person name="Talag J."/>
            <person name="Welchert J."/>
            <person name="Wing R.A."/>
        </authorList>
    </citation>
    <scope>NUCLEOTIDE SEQUENCE [LARGE SCALE GENOMIC DNA]</scope>
</reference>
<keyword evidence="3" id="KW-1185">Reference proteome</keyword>
<feature type="compositionally biased region" description="Basic and acidic residues" evidence="1">
    <location>
        <begin position="424"/>
        <end position="435"/>
    </location>
</feature>
<organism evidence="2">
    <name type="scientific">Oryza punctata</name>
    <name type="common">Red rice</name>
    <dbReference type="NCBI Taxonomy" id="4537"/>
    <lineage>
        <taxon>Eukaryota</taxon>
        <taxon>Viridiplantae</taxon>
        <taxon>Streptophyta</taxon>
        <taxon>Embryophyta</taxon>
        <taxon>Tracheophyta</taxon>
        <taxon>Spermatophyta</taxon>
        <taxon>Magnoliopsida</taxon>
        <taxon>Liliopsida</taxon>
        <taxon>Poales</taxon>
        <taxon>Poaceae</taxon>
        <taxon>BOP clade</taxon>
        <taxon>Oryzoideae</taxon>
        <taxon>Oryzeae</taxon>
        <taxon>Oryzinae</taxon>
        <taxon>Oryza</taxon>
    </lineage>
</organism>
<feature type="region of interest" description="Disordered" evidence="1">
    <location>
        <begin position="424"/>
        <end position="452"/>
    </location>
</feature>
<dbReference type="Gramene" id="OPUNC11G01710.1">
    <property type="protein sequence ID" value="OPUNC11G01710.1"/>
    <property type="gene ID" value="OPUNC11G01710"/>
</dbReference>
<dbReference type="AlphaFoldDB" id="A0A0E0MC17"/>
<feature type="region of interest" description="Disordered" evidence="1">
    <location>
        <begin position="34"/>
        <end position="62"/>
    </location>
</feature>